<name>A0A194UNT3_CYTMA</name>
<dbReference type="GO" id="GO:0004499">
    <property type="term" value="F:N,N-dimethylaniline monooxygenase activity"/>
    <property type="evidence" value="ECO:0007669"/>
    <property type="project" value="InterPro"/>
</dbReference>
<dbReference type="InterPro" id="IPR036188">
    <property type="entry name" value="FAD/NAD-bd_sf"/>
</dbReference>
<dbReference type="Gene3D" id="3.50.50.60">
    <property type="entry name" value="FAD/NAD(P)-binding domain"/>
    <property type="match status" value="1"/>
</dbReference>
<keyword evidence="6" id="KW-0812">Transmembrane</keyword>
<keyword evidence="6" id="KW-1133">Transmembrane helix</keyword>
<feature type="transmembrane region" description="Helical" evidence="6">
    <location>
        <begin position="607"/>
        <end position="632"/>
    </location>
</feature>
<dbReference type="SUPFAM" id="SSF51905">
    <property type="entry name" value="FAD/NAD(P)-binding domain"/>
    <property type="match status" value="1"/>
</dbReference>
<dbReference type="Proteomes" id="UP000078576">
    <property type="component" value="Unassembled WGS sequence"/>
</dbReference>
<evidence type="ECO:0000256" key="6">
    <source>
        <dbReference type="SAM" id="Phobius"/>
    </source>
</evidence>
<keyword evidence="5" id="KW-0560">Oxidoreductase</keyword>
<evidence type="ECO:0000256" key="2">
    <source>
        <dbReference type="ARBA" id="ARBA00022630"/>
    </source>
</evidence>
<keyword evidence="3" id="KW-0274">FAD</keyword>
<dbReference type="GO" id="GO:0050661">
    <property type="term" value="F:NADP binding"/>
    <property type="evidence" value="ECO:0007669"/>
    <property type="project" value="InterPro"/>
</dbReference>
<dbReference type="PANTHER" id="PTHR23023">
    <property type="entry name" value="DIMETHYLANILINE MONOOXYGENASE"/>
    <property type="match status" value="1"/>
</dbReference>
<evidence type="ECO:0000313" key="8">
    <source>
        <dbReference type="Proteomes" id="UP000078576"/>
    </source>
</evidence>
<keyword evidence="8" id="KW-1185">Reference proteome</keyword>
<protein>
    <submittedName>
        <fullName evidence="7">Dimethylaniline monooxygenase [N-oxide-forming] 1</fullName>
    </submittedName>
</protein>
<comment type="similarity">
    <text evidence="1">Belongs to the FMO family.</text>
</comment>
<evidence type="ECO:0000256" key="5">
    <source>
        <dbReference type="ARBA" id="ARBA00023002"/>
    </source>
</evidence>
<evidence type="ECO:0000256" key="4">
    <source>
        <dbReference type="ARBA" id="ARBA00022857"/>
    </source>
</evidence>
<accession>A0A194UNT3</accession>
<dbReference type="PRINTS" id="PR00370">
    <property type="entry name" value="FMOXYGENASE"/>
</dbReference>
<reference evidence="8" key="1">
    <citation type="submission" date="2014-12" db="EMBL/GenBank/DDBJ databases">
        <title>Genome Sequence of Valsa Canker Pathogens Uncovers a Specific Adaption of Colonization on Woody Bark.</title>
        <authorList>
            <person name="Yin Z."/>
            <person name="Liu H."/>
            <person name="Gao X."/>
            <person name="Li Z."/>
            <person name="Song N."/>
            <person name="Ke X."/>
            <person name="Dai Q."/>
            <person name="Wu Y."/>
            <person name="Sun Y."/>
            <person name="Xu J.-R."/>
            <person name="Kang Z.K."/>
            <person name="Wang L."/>
            <person name="Huang L."/>
        </authorList>
    </citation>
    <scope>NUCLEOTIDE SEQUENCE [LARGE SCALE GENOMIC DNA]</scope>
    <source>
        <strain evidence="8">SXYL134</strain>
    </source>
</reference>
<organism evidence="7 8">
    <name type="scientific">Cytospora mali</name>
    <name type="common">Apple Valsa canker fungus</name>
    <name type="synonym">Valsa mali</name>
    <dbReference type="NCBI Taxonomy" id="578113"/>
    <lineage>
        <taxon>Eukaryota</taxon>
        <taxon>Fungi</taxon>
        <taxon>Dikarya</taxon>
        <taxon>Ascomycota</taxon>
        <taxon>Pezizomycotina</taxon>
        <taxon>Sordariomycetes</taxon>
        <taxon>Sordariomycetidae</taxon>
        <taxon>Diaporthales</taxon>
        <taxon>Cytosporaceae</taxon>
        <taxon>Cytospora</taxon>
    </lineage>
</organism>
<proteinExistence type="inferred from homology"/>
<evidence type="ECO:0000256" key="3">
    <source>
        <dbReference type="ARBA" id="ARBA00022827"/>
    </source>
</evidence>
<dbReference type="GO" id="GO:0050660">
    <property type="term" value="F:flavin adenine dinucleotide binding"/>
    <property type="evidence" value="ECO:0007669"/>
    <property type="project" value="InterPro"/>
</dbReference>
<gene>
    <name evidence="7" type="ORF">VP1G_00778</name>
</gene>
<keyword evidence="7" id="KW-0503">Monooxygenase</keyword>
<dbReference type="PIRSF" id="PIRSF000332">
    <property type="entry name" value="FMO"/>
    <property type="match status" value="1"/>
</dbReference>
<evidence type="ECO:0000313" key="7">
    <source>
        <dbReference type="EMBL" id="KUI53327.1"/>
    </source>
</evidence>
<dbReference type="InterPro" id="IPR050346">
    <property type="entry name" value="FMO-like"/>
</dbReference>
<dbReference type="OrthoDB" id="10254665at2759"/>
<sequence length="662" mass="74103">MVLQVAVIGAGASGLVTLKYLLEAHKFFAGVDIEAQLFEKSDDLGGVFQNQVYEDSELVSSKYLTAFSDFRVPENERDFLTPQKYVDYLKAYATRFGLWDHIHFSTAVTSVKPFTDNKHVLTLVGAQGQRVGTHSCHAVAVCSGLNQDPFIPDIAGLTVPLRTADQKQIRNTQNEEFEDISIHPRIQAIHSVKFKARSQFGFDKTVLVMGAGETGMDVAHLAITSPTKRVIICHRDGFIHAPKIVPEPYRAGGRSGGPDPNRPNKPLDCAIASLFDTAYLPAVLQRSSLTWAVYDAFIKDMAWVISGTRAGFDQWVGGVSWERFHADSLLICKSDRAMPYISEQYRSKSMLNKWRGWLLNMELKPTGGKKIDLAPWPTHVDEDGVVHFEKNNRPESEKMQMEKGIKPDLVVFATGYKQSFSFLPTNVAYPSLDDLTTRGIYRNIEDGIAYIGFIRPAFGAIPPVAEVQAQHWIYHLLACPKFRSLQSPNFMPPARSPNAVAQYDLDYKLKCRDKTHNFSFTKRAVDQESYVYQLAVDMGSAPTWTYVLRRLGTDVFFTWAMGPNFPTKFRLVGPWSNEESRKMAARLMGRDGELGIVVRRTGGGVFLFTYTIIPLVLFAPISIFINILSWLASGFGYFGSAHLCPAVTADAPESMQHAHWET</sequence>
<dbReference type="InterPro" id="IPR000960">
    <property type="entry name" value="Flavin_mOase"/>
</dbReference>
<keyword evidence="6" id="KW-0472">Membrane</keyword>
<dbReference type="Pfam" id="PF00743">
    <property type="entry name" value="FMO-like"/>
    <property type="match status" value="2"/>
</dbReference>
<evidence type="ECO:0000256" key="1">
    <source>
        <dbReference type="ARBA" id="ARBA00009183"/>
    </source>
</evidence>
<dbReference type="EMBL" id="KN714668">
    <property type="protein sequence ID" value="KUI53327.1"/>
    <property type="molecule type" value="Genomic_DNA"/>
</dbReference>
<dbReference type="InterPro" id="IPR020946">
    <property type="entry name" value="Flavin_mOase-like"/>
</dbReference>
<dbReference type="AlphaFoldDB" id="A0A194UNT3"/>
<keyword evidence="4" id="KW-0521">NADP</keyword>
<keyword evidence="2" id="KW-0285">Flavoprotein</keyword>